<dbReference type="PIRSF" id="PIRSF018266">
    <property type="entry name" value="FecR"/>
    <property type="match status" value="1"/>
</dbReference>
<dbReference type="EMBL" id="JACIES010000010">
    <property type="protein sequence ID" value="MBB4027524.1"/>
    <property type="molecule type" value="Genomic_DNA"/>
</dbReference>
<protein>
    <submittedName>
        <fullName evidence="4">Ferric-dicitrate binding protein FerR (Iron transport regulator)</fullName>
    </submittedName>
</protein>
<keyword evidence="1" id="KW-0472">Membrane</keyword>
<dbReference type="GO" id="GO:0016989">
    <property type="term" value="F:sigma factor antagonist activity"/>
    <property type="evidence" value="ECO:0007669"/>
    <property type="project" value="TreeGrafter"/>
</dbReference>
<sequence length="386" mass="45048">METENKDHIEEILRRFLTKGETMNWDELRAELGKDEYAHVKKELLRMRAMRMKTNREKIWNGVQENLQRDARRRRLLRVTRYAAILILPLSLFLLFWLNQEKELAPVNVATVGTMDSTGIRKAYLVLEGGAKIELSAPHLDTIRQEDGLPLAVDTLGKLVYNTVEEEVEQLFYHKIVVPRGGEYTVELNDGTRVRLNADSELRFPVKFASNERKVFLKGEAYFEVEHDTLRPFRVDVHDDAIIEVLGTEFNINAYPENDEIFTTLVRGKVRVDDLQTDSTVVLLPNQQAVLVGTRIDVKEVNPEDYITWINGRFYFEKMTLEEILIQLERWYDLQVFWTDEELKSYEFTGAVWRDNTIRQTLDMIEKTTDVRFTVSGRTVTVNALL</sequence>
<gene>
    <name evidence="4" type="ORF">GGR14_003336</name>
</gene>
<reference evidence="4 5" key="1">
    <citation type="submission" date="2020-08" db="EMBL/GenBank/DDBJ databases">
        <title>Genomic Encyclopedia of Type Strains, Phase IV (KMG-IV): sequencing the most valuable type-strain genomes for metagenomic binning, comparative biology and taxonomic classification.</title>
        <authorList>
            <person name="Goeker M."/>
        </authorList>
    </citation>
    <scope>NUCLEOTIDE SEQUENCE [LARGE SCALE GENOMIC DNA]</scope>
    <source>
        <strain evidence="4 5">DSM 105721</strain>
    </source>
</reference>
<dbReference type="Gene3D" id="2.60.120.1440">
    <property type="match status" value="1"/>
</dbReference>
<name>A0A7W6I023_9BACT</name>
<evidence type="ECO:0000259" key="3">
    <source>
        <dbReference type="Pfam" id="PF16344"/>
    </source>
</evidence>
<keyword evidence="1" id="KW-1133">Transmembrane helix</keyword>
<keyword evidence="1" id="KW-0812">Transmembrane</keyword>
<dbReference type="OrthoDB" id="704021at2"/>
<dbReference type="Pfam" id="PF16344">
    <property type="entry name" value="FecR_C"/>
    <property type="match status" value="1"/>
</dbReference>
<dbReference type="Proteomes" id="UP000546007">
    <property type="component" value="Unassembled WGS sequence"/>
</dbReference>
<feature type="domain" description="Protein FecR C-terminal" evidence="3">
    <location>
        <begin position="313"/>
        <end position="382"/>
    </location>
</feature>
<dbReference type="PANTHER" id="PTHR30273:SF2">
    <property type="entry name" value="PROTEIN FECR"/>
    <property type="match status" value="1"/>
</dbReference>
<feature type="transmembrane region" description="Helical" evidence="1">
    <location>
        <begin position="79"/>
        <end position="98"/>
    </location>
</feature>
<dbReference type="Pfam" id="PF04773">
    <property type="entry name" value="FecR"/>
    <property type="match status" value="1"/>
</dbReference>
<dbReference type="RefSeq" id="WP_124316471.1">
    <property type="nucleotide sequence ID" value="NZ_AP028155.1"/>
</dbReference>
<comment type="caution">
    <text evidence="4">The sequence shown here is derived from an EMBL/GenBank/DDBJ whole genome shotgun (WGS) entry which is preliminary data.</text>
</comment>
<dbReference type="AlphaFoldDB" id="A0A7W6I023"/>
<proteinExistence type="predicted"/>
<dbReference type="Gene3D" id="3.55.50.30">
    <property type="match status" value="1"/>
</dbReference>
<evidence type="ECO:0000313" key="4">
    <source>
        <dbReference type="EMBL" id="MBB4027524.1"/>
    </source>
</evidence>
<dbReference type="InterPro" id="IPR012373">
    <property type="entry name" value="Ferrdict_sens_TM"/>
</dbReference>
<feature type="domain" description="FecR protein" evidence="2">
    <location>
        <begin position="175"/>
        <end position="271"/>
    </location>
</feature>
<organism evidence="4 5">
    <name type="scientific">Butyricimonas faecihominis</name>
    <dbReference type="NCBI Taxonomy" id="1472416"/>
    <lineage>
        <taxon>Bacteria</taxon>
        <taxon>Pseudomonadati</taxon>
        <taxon>Bacteroidota</taxon>
        <taxon>Bacteroidia</taxon>
        <taxon>Bacteroidales</taxon>
        <taxon>Odoribacteraceae</taxon>
        <taxon>Butyricimonas</taxon>
    </lineage>
</organism>
<accession>A0A7W6I023</accession>
<evidence type="ECO:0000313" key="5">
    <source>
        <dbReference type="Proteomes" id="UP000546007"/>
    </source>
</evidence>
<keyword evidence="5" id="KW-1185">Reference proteome</keyword>
<evidence type="ECO:0000259" key="2">
    <source>
        <dbReference type="Pfam" id="PF04773"/>
    </source>
</evidence>
<dbReference type="PANTHER" id="PTHR30273">
    <property type="entry name" value="PERIPLASMIC SIGNAL SENSOR AND SIGMA FACTOR ACTIVATOR FECR-RELATED"/>
    <property type="match status" value="1"/>
</dbReference>
<evidence type="ECO:0000256" key="1">
    <source>
        <dbReference type="SAM" id="Phobius"/>
    </source>
</evidence>
<dbReference type="GeneID" id="93103097"/>
<dbReference type="InterPro" id="IPR032508">
    <property type="entry name" value="FecR_C"/>
</dbReference>
<dbReference type="InterPro" id="IPR006860">
    <property type="entry name" value="FecR"/>
</dbReference>